<dbReference type="Pfam" id="PF01501">
    <property type="entry name" value="Glyco_transf_8"/>
    <property type="match status" value="1"/>
</dbReference>
<feature type="compositionally biased region" description="Low complexity" evidence="1">
    <location>
        <begin position="1003"/>
        <end position="1012"/>
    </location>
</feature>
<feature type="compositionally biased region" description="Pro residues" evidence="1">
    <location>
        <begin position="392"/>
        <end position="402"/>
    </location>
</feature>
<feature type="compositionally biased region" description="Pro residues" evidence="1">
    <location>
        <begin position="547"/>
        <end position="565"/>
    </location>
</feature>
<feature type="compositionally biased region" description="Basic and acidic residues" evidence="1">
    <location>
        <begin position="471"/>
        <end position="480"/>
    </location>
</feature>
<feature type="region of interest" description="Disordered" evidence="1">
    <location>
        <begin position="352"/>
        <end position="480"/>
    </location>
</feature>
<organism evidence="2 3">
    <name type="scientific">Somion occarium</name>
    <dbReference type="NCBI Taxonomy" id="3059160"/>
    <lineage>
        <taxon>Eukaryota</taxon>
        <taxon>Fungi</taxon>
        <taxon>Dikarya</taxon>
        <taxon>Basidiomycota</taxon>
        <taxon>Agaricomycotina</taxon>
        <taxon>Agaricomycetes</taxon>
        <taxon>Polyporales</taxon>
        <taxon>Cerrenaceae</taxon>
        <taxon>Somion</taxon>
    </lineage>
</organism>
<feature type="compositionally biased region" description="Low complexity" evidence="1">
    <location>
        <begin position="970"/>
        <end position="989"/>
    </location>
</feature>
<feature type="region of interest" description="Disordered" evidence="1">
    <location>
        <begin position="498"/>
        <end position="566"/>
    </location>
</feature>
<dbReference type="InterPro" id="IPR029044">
    <property type="entry name" value="Nucleotide-diphossugar_trans"/>
</dbReference>
<evidence type="ECO:0000313" key="2">
    <source>
        <dbReference type="EMBL" id="CAL1694983.1"/>
    </source>
</evidence>
<keyword evidence="3" id="KW-1185">Reference proteome</keyword>
<evidence type="ECO:0000256" key="1">
    <source>
        <dbReference type="SAM" id="MobiDB-lite"/>
    </source>
</evidence>
<dbReference type="CDD" id="cd02537">
    <property type="entry name" value="GT8_Glycogenin"/>
    <property type="match status" value="1"/>
</dbReference>
<feature type="compositionally biased region" description="Polar residues" evidence="1">
    <location>
        <begin position="1043"/>
        <end position="1055"/>
    </location>
</feature>
<evidence type="ECO:0000313" key="3">
    <source>
        <dbReference type="Proteomes" id="UP001497453"/>
    </source>
</evidence>
<dbReference type="Proteomes" id="UP001497453">
    <property type="component" value="Chromosome 1"/>
</dbReference>
<proteinExistence type="predicted"/>
<dbReference type="InterPro" id="IPR002495">
    <property type="entry name" value="Glyco_trans_8"/>
</dbReference>
<evidence type="ECO:0008006" key="4">
    <source>
        <dbReference type="Google" id="ProtNLM"/>
    </source>
</evidence>
<feature type="compositionally biased region" description="Polar residues" evidence="1">
    <location>
        <begin position="810"/>
        <end position="828"/>
    </location>
</feature>
<feature type="region of interest" description="Disordered" evidence="1">
    <location>
        <begin position="675"/>
        <end position="719"/>
    </location>
</feature>
<feature type="compositionally biased region" description="Polar residues" evidence="1">
    <location>
        <begin position="858"/>
        <end position="869"/>
    </location>
</feature>
<sequence>MATPFAFVTLVSSDSYLPGALALVAALKELHPKPPVPPEVDFQTVCLVTPEMVDVSSIRLLRKAFDLVVGVEVIEQRDVKGLQLLGRLDLNSVLTKLHIFRLTQYSKIIFLDADVLPIRPLSHLFNLPYEFAAVPDVGWPDIFNSGVLVLSPGEDKFNELRELLKSRGSWDGGDQGLLNEWRGHNWHRLSFTYNTTPTAAYTYAPAYERFGSKISAIHFIGPNKPWKSLPFRAPGTKSTEKPSLGAQQTYDYSTLLDRWYEVYDRNYRTTTPTAQQAFEIQRYASAWDKGSTFGAEIPTITGVPPVGATMGLDELKRITTEGISSLSLPAPGKPAEGEYRSLPLDGRVDLMQPKYEPGPEPEYVQHGAVDTSPRQAPPMTTEVPLRLETLPTPGPNEVPPAPYHYGHSLPPTEMPTPYYGPSGQQPHPEQFEGGPGSGQPSAIIPPGDQQGQYFPPAESHEQPTISQGPQGHDHPHIQYRPPVEETQHHPVQHHDIRQAPIQLTRGSREGSPTQPRSGRGSPVPPIQQQPQTQYQSPQYYPQQQPRSPSPPRVPWNPAIEPPPRDVPLVSSFPADTYFPNIWDQPPSQQHDATFQSFPLHPSTPHVNKTDAFFHAPPSVIPEQLVREGQYANVLGSPTSPERPGGLTQVPTPDRNKVKTIFPWEEKPRHFPRRVFPAAEAPPRTAKFIEEEKPKPSPPKSATERPHLSIHTPSPATGLPPSLTFANAWDTVPSIQRYASKLVRPHIFQMQQFQPPQPPENGWRKLDKERQRTFQERQDASSMDGDDEDEGEDEGDSELSDDEKQKHRSRVSSPSFVPAQSKSNKQYKMQGVQTITPKMKSKAVQVTILRDDGTRARTESLSSTKTTRSIGTAPAAAKRERHPSSSPVLLPSAVLREARTEYRGEQMSGTPLVDTSLRASMPFPSMETPTGLRSPQTLGSPRTYSPPNIGSPAKSPSPPKSGSPRQSLAKPSGSRRTSTSTPPTSTSPQPILSPPQALRPAPSPRRVSTSTPPLKTESPVTGTAVPRGPQATPPPQRALPKLSSPFSPQLARSISMETAATLSPATSASLATPEGTPVTPSRTGGRVFDPARGVDVFKRGSEEVLARFLRMGSFEEEESQRRQHVQ</sequence>
<feature type="compositionally biased region" description="Acidic residues" evidence="1">
    <location>
        <begin position="783"/>
        <end position="800"/>
    </location>
</feature>
<dbReference type="PANTHER" id="PTHR11183">
    <property type="entry name" value="GLYCOGENIN SUBFAMILY MEMBER"/>
    <property type="match status" value="1"/>
</dbReference>
<reference evidence="3" key="1">
    <citation type="submission" date="2024-04" db="EMBL/GenBank/DDBJ databases">
        <authorList>
            <person name="Shaw F."/>
            <person name="Minotto A."/>
        </authorList>
    </citation>
    <scope>NUCLEOTIDE SEQUENCE [LARGE SCALE GENOMIC DNA]</scope>
</reference>
<feature type="compositionally biased region" description="Polar residues" evidence="1">
    <location>
        <begin position="926"/>
        <end position="947"/>
    </location>
</feature>
<feature type="compositionally biased region" description="Low complexity" evidence="1">
    <location>
        <begin position="883"/>
        <end position="894"/>
    </location>
</feature>
<gene>
    <name evidence="2" type="ORF">GFSPODELE1_LOCUS539</name>
</gene>
<dbReference type="Gene3D" id="3.90.550.10">
    <property type="entry name" value="Spore Coat Polysaccharide Biosynthesis Protein SpsA, Chain A"/>
    <property type="match status" value="1"/>
</dbReference>
<protein>
    <recommendedName>
        <fullName evidence="4">Glycogenin</fullName>
    </recommendedName>
</protein>
<name>A0ABP1CH23_9APHY</name>
<accession>A0ABP1CH23</accession>
<feature type="compositionally biased region" description="Low complexity" evidence="1">
    <location>
        <begin position="528"/>
        <end position="546"/>
    </location>
</feature>
<feature type="compositionally biased region" description="Low complexity" evidence="1">
    <location>
        <begin position="1057"/>
        <end position="1072"/>
    </location>
</feature>
<feature type="region of interest" description="Disordered" evidence="1">
    <location>
        <begin position="634"/>
        <end position="653"/>
    </location>
</feature>
<dbReference type="SUPFAM" id="SSF53448">
    <property type="entry name" value="Nucleotide-diphospho-sugar transferases"/>
    <property type="match status" value="1"/>
</dbReference>
<feature type="region of interest" description="Disordered" evidence="1">
    <location>
        <begin position="770"/>
        <end position="828"/>
    </location>
</feature>
<dbReference type="InterPro" id="IPR050587">
    <property type="entry name" value="GNT1/Glycosyltrans_8"/>
</dbReference>
<dbReference type="EMBL" id="OZ037944">
    <property type="protein sequence ID" value="CAL1694983.1"/>
    <property type="molecule type" value="Genomic_DNA"/>
</dbReference>
<feature type="region of interest" description="Disordered" evidence="1">
    <location>
        <begin position="850"/>
        <end position="1088"/>
    </location>
</feature>